<feature type="compositionally biased region" description="Basic and acidic residues" evidence="1">
    <location>
        <begin position="265"/>
        <end position="282"/>
    </location>
</feature>
<evidence type="ECO:0000256" key="3">
    <source>
        <dbReference type="SAM" id="SignalP"/>
    </source>
</evidence>
<keyword evidence="2" id="KW-0812">Transmembrane</keyword>
<feature type="region of interest" description="Disordered" evidence="1">
    <location>
        <begin position="255"/>
        <end position="282"/>
    </location>
</feature>
<evidence type="ECO:0000256" key="2">
    <source>
        <dbReference type="SAM" id="Phobius"/>
    </source>
</evidence>
<evidence type="ECO:0000313" key="4">
    <source>
        <dbReference type="EMBL" id="TDO47270.1"/>
    </source>
</evidence>
<feature type="transmembrane region" description="Helical" evidence="2">
    <location>
        <begin position="229"/>
        <end position="248"/>
    </location>
</feature>
<evidence type="ECO:0000313" key="5">
    <source>
        <dbReference type="Proteomes" id="UP000295388"/>
    </source>
</evidence>
<dbReference type="AlphaFoldDB" id="A0A4V3C9U6"/>
<keyword evidence="2" id="KW-0472">Membrane</keyword>
<sequence length="282" mass="29909">MGGAWRGLIILRFLLCMVTVAIPAALQPTLAAAAQPTGLTWSATINGRTVADVDSNEPLVLAGDGSTPIQLNLTNSGSTAIKVRSVRLEGRVMGMTFFRYTTRLDIVLAPGATTERRFDLDLDDLTGQAVGLIPAKFQLLDDRRTVVVEDSLPVRVRGSLTSVYGVFGLAVAGITAVLLISLLIALSQRKLPSNRWQRAVLFLAAGTGLGLTLTFTLSATRLLTPGASAWVSLVAIFGAGAFLVGYFLPLGTARPDPIDASEPEPEPKPEPEYEPADGDRLP</sequence>
<comment type="caution">
    <text evidence="4">The sequence shown here is derived from an EMBL/GenBank/DDBJ whole genome shotgun (WGS) entry which is preliminary data.</text>
</comment>
<dbReference type="EMBL" id="SNWQ01000009">
    <property type="protein sequence ID" value="TDO47270.1"/>
    <property type="molecule type" value="Genomic_DNA"/>
</dbReference>
<feature type="signal peptide" evidence="3">
    <location>
        <begin position="1"/>
        <end position="33"/>
    </location>
</feature>
<feature type="transmembrane region" description="Helical" evidence="2">
    <location>
        <begin position="199"/>
        <end position="217"/>
    </location>
</feature>
<accession>A0A4V3C9U6</accession>
<evidence type="ECO:0000256" key="1">
    <source>
        <dbReference type="SAM" id="MobiDB-lite"/>
    </source>
</evidence>
<keyword evidence="5" id="KW-1185">Reference proteome</keyword>
<name>A0A4V3C9U6_9ACTN</name>
<reference evidence="4 5" key="1">
    <citation type="submission" date="2019-03" db="EMBL/GenBank/DDBJ databases">
        <title>Genomic Encyclopedia of Type Strains, Phase III (KMG-III): the genomes of soil and plant-associated and newly described type strains.</title>
        <authorList>
            <person name="Whitman W."/>
        </authorList>
    </citation>
    <scope>NUCLEOTIDE SEQUENCE [LARGE SCALE GENOMIC DNA]</scope>
    <source>
        <strain evidence="4 5">VKM Ac-2527</strain>
    </source>
</reference>
<feature type="chain" id="PRO_5020884188" evidence="3">
    <location>
        <begin position="34"/>
        <end position="282"/>
    </location>
</feature>
<keyword evidence="3" id="KW-0732">Signal</keyword>
<proteinExistence type="predicted"/>
<organism evidence="4 5">
    <name type="scientific">Kribbella caucasensis</name>
    <dbReference type="NCBI Taxonomy" id="2512215"/>
    <lineage>
        <taxon>Bacteria</taxon>
        <taxon>Bacillati</taxon>
        <taxon>Actinomycetota</taxon>
        <taxon>Actinomycetes</taxon>
        <taxon>Propionibacteriales</taxon>
        <taxon>Kribbellaceae</taxon>
        <taxon>Kribbella</taxon>
    </lineage>
</organism>
<gene>
    <name evidence="4" type="ORF">EV643_109163</name>
</gene>
<dbReference type="Proteomes" id="UP000295388">
    <property type="component" value="Unassembled WGS sequence"/>
</dbReference>
<keyword evidence="2" id="KW-1133">Transmembrane helix</keyword>
<feature type="transmembrane region" description="Helical" evidence="2">
    <location>
        <begin position="163"/>
        <end position="187"/>
    </location>
</feature>
<protein>
    <submittedName>
        <fullName evidence="4">Uncharacterized protein</fullName>
    </submittedName>
</protein>